<keyword evidence="1" id="KW-0732">Signal</keyword>
<dbReference type="Pfam" id="PF20201">
    <property type="entry name" value="DUF6563"/>
    <property type="match status" value="1"/>
</dbReference>
<feature type="chain" id="PRO_5018756804" description="DUF4468 domain-containing protein" evidence="1">
    <location>
        <begin position="20"/>
        <end position="205"/>
    </location>
</feature>
<evidence type="ECO:0000256" key="1">
    <source>
        <dbReference type="SAM" id="SignalP"/>
    </source>
</evidence>
<dbReference type="AlphaFoldDB" id="A0A3R6B603"/>
<dbReference type="InterPro" id="IPR046693">
    <property type="entry name" value="DUF6563"/>
</dbReference>
<evidence type="ECO:0008006" key="4">
    <source>
        <dbReference type="Google" id="ProtNLM"/>
    </source>
</evidence>
<accession>A0A3R6B603</accession>
<feature type="signal peptide" evidence="1">
    <location>
        <begin position="1"/>
        <end position="19"/>
    </location>
</feature>
<reference evidence="2 3" key="1">
    <citation type="submission" date="2018-08" db="EMBL/GenBank/DDBJ databases">
        <title>A genome reference for cultivated species of the human gut microbiota.</title>
        <authorList>
            <person name="Zou Y."/>
            <person name="Xue W."/>
            <person name="Luo G."/>
        </authorList>
    </citation>
    <scope>NUCLEOTIDE SEQUENCE [LARGE SCALE GENOMIC DNA]</scope>
    <source>
        <strain evidence="2 3">AM34-17</strain>
    </source>
</reference>
<sequence length="205" mass="23154">MKTLFFVLCLFLSVEGALSQETGKLYTTFSDLLNETSSSTLNVIKEKRNKNQLFMSGGGDFKIYNGDKELDKEIKKKTFAIEIDDTLYINCIGLKFKKRPIGAWFAPGLICKGKVYFTAIPTGSNAAMAFGVVGAAVQSANAASSRVFYEVDDSEKKLKLDRVDSKKMEELLQRYPELLERYQKEAFKEHIEIVGKYLQAIKQQE</sequence>
<evidence type="ECO:0000313" key="2">
    <source>
        <dbReference type="EMBL" id="RHC88119.1"/>
    </source>
</evidence>
<gene>
    <name evidence="2" type="ORF">DW828_06355</name>
</gene>
<name>A0A3R6B603_9BACT</name>
<organism evidence="2 3">
    <name type="scientific">Parabacteroides merdae</name>
    <dbReference type="NCBI Taxonomy" id="46503"/>
    <lineage>
        <taxon>Bacteria</taxon>
        <taxon>Pseudomonadati</taxon>
        <taxon>Bacteroidota</taxon>
        <taxon>Bacteroidia</taxon>
        <taxon>Bacteroidales</taxon>
        <taxon>Tannerellaceae</taxon>
        <taxon>Parabacteroides</taxon>
    </lineage>
</organism>
<dbReference type="EMBL" id="QSII01000006">
    <property type="protein sequence ID" value="RHC88119.1"/>
    <property type="molecule type" value="Genomic_DNA"/>
</dbReference>
<comment type="caution">
    <text evidence="2">The sequence shown here is derived from an EMBL/GenBank/DDBJ whole genome shotgun (WGS) entry which is preliminary data.</text>
</comment>
<proteinExistence type="predicted"/>
<protein>
    <recommendedName>
        <fullName evidence="4">DUF4468 domain-containing protein</fullName>
    </recommendedName>
</protein>
<dbReference type="Proteomes" id="UP000286260">
    <property type="component" value="Unassembled WGS sequence"/>
</dbReference>
<dbReference type="RefSeq" id="WP_122204174.1">
    <property type="nucleotide sequence ID" value="NZ_QSII01000006.1"/>
</dbReference>
<evidence type="ECO:0000313" key="3">
    <source>
        <dbReference type="Proteomes" id="UP000286260"/>
    </source>
</evidence>